<feature type="non-terminal residue" evidence="1">
    <location>
        <position position="173"/>
    </location>
</feature>
<dbReference type="AlphaFoldDB" id="A0A7R9KMT1"/>
<keyword evidence="2" id="KW-1185">Reference proteome</keyword>
<accession>A0A7R9KMT1</accession>
<dbReference type="EMBL" id="CAJPIZ010003517">
    <property type="protein sequence ID" value="CAG2106461.1"/>
    <property type="molecule type" value="Genomic_DNA"/>
</dbReference>
<name>A0A7R9KMT1_9ACAR</name>
<evidence type="ECO:0000313" key="2">
    <source>
        <dbReference type="Proteomes" id="UP000759131"/>
    </source>
</evidence>
<organism evidence="1">
    <name type="scientific">Medioppia subpectinata</name>
    <dbReference type="NCBI Taxonomy" id="1979941"/>
    <lineage>
        <taxon>Eukaryota</taxon>
        <taxon>Metazoa</taxon>
        <taxon>Ecdysozoa</taxon>
        <taxon>Arthropoda</taxon>
        <taxon>Chelicerata</taxon>
        <taxon>Arachnida</taxon>
        <taxon>Acari</taxon>
        <taxon>Acariformes</taxon>
        <taxon>Sarcoptiformes</taxon>
        <taxon>Oribatida</taxon>
        <taxon>Brachypylina</taxon>
        <taxon>Oppioidea</taxon>
        <taxon>Oppiidae</taxon>
        <taxon>Medioppia</taxon>
    </lineage>
</organism>
<reference evidence="1" key="1">
    <citation type="submission" date="2020-11" db="EMBL/GenBank/DDBJ databases">
        <authorList>
            <person name="Tran Van P."/>
        </authorList>
    </citation>
    <scope>NUCLEOTIDE SEQUENCE</scope>
</reference>
<gene>
    <name evidence="1" type="ORF">OSB1V03_LOCUS6464</name>
</gene>
<sequence length="173" mass="19269">MTSNNYYGFTHTGTQYGTTYTPVPTTPYAMTAQMYGSSARSAYDQTAYPQTNQTAPNSTAYSYNQRAQPTAAAVGFGTESTQYPNTAQNTTYPYNYTNSYNSVVTNYAAIPHMFLFECKAALYSQQTTNTGAEEQTAAIYSNNKSSNNWSFKKNMKTNKVKTTKSVQQLHYCD</sequence>
<proteinExistence type="predicted"/>
<evidence type="ECO:0000313" key="1">
    <source>
        <dbReference type="EMBL" id="CAD7626031.1"/>
    </source>
</evidence>
<dbReference type="Proteomes" id="UP000759131">
    <property type="component" value="Unassembled WGS sequence"/>
</dbReference>
<dbReference type="EMBL" id="OC858092">
    <property type="protein sequence ID" value="CAD7626031.1"/>
    <property type="molecule type" value="Genomic_DNA"/>
</dbReference>
<protein>
    <submittedName>
        <fullName evidence="1">Uncharacterized protein</fullName>
    </submittedName>
</protein>